<feature type="domain" description="S-Me-THD-like C-terminal" evidence="2">
    <location>
        <begin position="176"/>
        <end position="331"/>
    </location>
</feature>
<dbReference type="InterPro" id="IPR027479">
    <property type="entry name" value="S-Me-THD_N_sf"/>
</dbReference>
<dbReference type="Proteomes" id="UP000032233">
    <property type="component" value="Unassembled WGS sequence"/>
</dbReference>
<dbReference type="Gene3D" id="2.40.390.10">
    <property type="entry name" value="CV3147-like"/>
    <property type="match status" value="1"/>
</dbReference>
<dbReference type="PATRIC" id="fig|1429043.3.peg.2154"/>
<feature type="domain" description="S-Me-THD N-terminal" evidence="1">
    <location>
        <begin position="15"/>
        <end position="143"/>
    </location>
</feature>
<evidence type="ECO:0000313" key="4">
    <source>
        <dbReference type="Proteomes" id="UP000032233"/>
    </source>
</evidence>
<comment type="caution">
    <text evidence="3">The sequence shown here is derived from an EMBL/GenBank/DDBJ whole genome shotgun (WGS) entry which is preliminary data.</text>
</comment>
<dbReference type="InterPro" id="IPR048350">
    <property type="entry name" value="S-Me-THD-like_C"/>
</dbReference>
<dbReference type="EMBL" id="AZAC01000011">
    <property type="protein sequence ID" value="KIX14293.1"/>
    <property type="molecule type" value="Genomic_DNA"/>
</dbReference>
<dbReference type="SUPFAM" id="SSF160991">
    <property type="entry name" value="CV3147-like"/>
    <property type="match status" value="1"/>
</dbReference>
<dbReference type="AlphaFoldDB" id="A0A0D2HV41"/>
<dbReference type="Gene3D" id="3.40.1610.10">
    <property type="entry name" value="CV3147-like domain"/>
    <property type="match status" value="1"/>
</dbReference>
<proteinExistence type="predicted"/>
<dbReference type="OrthoDB" id="7441206at2"/>
<protein>
    <submittedName>
        <fullName evidence="3">OsrF</fullName>
    </submittedName>
</protein>
<sequence>MGITKLDMASGEAAVLGGAVLGGGGGGSIKAGMHNAQVAVDLGTPTLATLDELAEKDLVITSSGVGAPAAKEKMVRPVDHIRALELFRQMGGGEIAGIICNENGSCSGVNGWIESAASGLPVVDAPANGRAHPTGLMGAMGLNRVKGYLSRQTAAGGNPEIGRYLEVTARGSLTHTANMIRKAAVEAGGVVAVMRDPVTATYLKENAAVGAMQHAMKIGREMMAVRDQGADAIIKAIVESLPGEVVCRGRIESLNITTQGGYDVGEITVAGDNRMELTFWNEFMTLECQGERRATFPDLITLLSLETGIPISSAEAGKGQEVAVLYTPRENLILGRGVLIPEAIKEAENAVGKALWQD</sequence>
<keyword evidence="4" id="KW-1185">Reference proteome</keyword>
<dbReference type="InParanoid" id="A0A0D2HV41"/>
<gene>
    <name evidence="3" type="ORF">X474_10170</name>
</gene>
<organism evidence="3 4">
    <name type="scientific">Dethiosulfatarculus sandiegensis</name>
    <dbReference type="NCBI Taxonomy" id="1429043"/>
    <lineage>
        <taxon>Bacteria</taxon>
        <taxon>Pseudomonadati</taxon>
        <taxon>Thermodesulfobacteriota</taxon>
        <taxon>Desulfarculia</taxon>
        <taxon>Desulfarculales</taxon>
        <taxon>Desulfarculaceae</taxon>
        <taxon>Dethiosulfatarculus</taxon>
    </lineage>
</organism>
<dbReference type="STRING" id="1429043.X474_10170"/>
<dbReference type="InterPro" id="IPR010318">
    <property type="entry name" value="S-Me-THD_N"/>
</dbReference>
<evidence type="ECO:0000259" key="1">
    <source>
        <dbReference type="Pfam" id="PF06032"/>
    </source>
</evidence>
<name>A0A0D2HV41_9BACT</name>
<dbReference type="Pfam" id="PF20906">
    <property type="entry name" value="S-Me-THD_C"/>
    <property type="match status" value="1"/>
</dbReference>
<accession>A0A0D2HV41</accession>
<dbReference type="Pfam" id="PF06032">
    <property type="entry name" value="S-Me-THD_N"/>
    <property type="match status" value="1"/>
</dbReference>
<evidence type="ECO:0000259" key="2">
    <source>
        <dbReference type="Pfam" id="PF20906"/>
    </source>
</evidence>
<evidence type="ECO:0000313" key="3">
    <source>
        <dbReference type="EMBL" id="KIX14293.1"/>
    </source>
</evidence>
<reference evidence="3 4" key="1">
    <citation type="submission" date="2013-11" db="EMBL/GenBank/DDBJ databases">
        <title>Metagenomic analysis of a methanogenic consortium involved in long chain n-alkane degradation.</title>
        <authorList>
            <person name="Davidova I.A."/>
            <person name="Callaghan A.V."/>
            <person name="Wawrik B."/>
            <person name="Pruitt S."/>
            <person name="Marks C."/>
            <person name="Duncan K.E."/>
            <person name="Suflita J.M."/>
        </authorList>
    </citation>
    <scope>NUCLEOTIDE SEQUENCE [LARGE SCALE GENOMIC DNA]</scope>
    <source>
        <strain evidence="3 4">SPR</strain>
    </source>
</reference>
<dbReference type="RefSeq" id="WP_044348272.1">
    <property type="nucleotide sequence ID" value="NZ_AZAC01000011.1"/>
</dbReference>
<dbReference type="InterPro" id="IPR024071">
    <property type="entry name" value="S-Me-THD_C_sf"/>
</dbReference>